<dbReference type="Pfam" id="PF00018">
    <property type="entry name" value="SH3_1"/>
    <property type="match status" value="1"/>
</dbReference>
<comment type="caution">
    <text evidence="6">The sequence shown here is derived from an EMBL/GenBank/DDBJ whole genome shotgun (WGS) entry which is preliminary data.</text>
</comment>
<evidence type="ECO:0000259" key="5">
    <source>
        <dbReference type="PROSITE" id="PS50002"/>
    </source>
</evidence>
<feature type="region of interest" description="Disordered" evidence="4">
    <location>
        <begin position="742"/>
        <end position="765"/>
    </location>
</feature>
<gene>
    <name evidence="6" type="ORF">J3Q64DRAFT_1756571</name>
</gene>
<evidence type="ECO:0000256" key="1">
    <source>
        <dbReference type="ARBA" id="ARBA00022443"/>
    </source>
</evidence>
<dbReference type="SMART" id="SM00326">
    <property type="entry name" value="SH3"/>
    <property type="match status" value="1"/>
</dbReference>
<proteinExistence type="predicted"/>
<feature type="region of interest" description="Disordered" evidence="4">
    <location>
        <begin position="241"/>
        <end position="263"/>
    </location>
</feature>
<feature type="compositionally biased region" description="Basic and acidic residues" evidence="4">
    <location>
        <begin position="398"/>
        <end position="407"/>
    </location>
</feature>
<dbReference type="PANTHER" id="PTHR47775">
    <property type="entry name" value="BUD SITE SELECTION PROTEIN 14"/>
    <property type="match status" value="1"/>
</dbReference>
<dbReference type="SUPFAM" id="SSF50044">
    <property type="entry name" value="SH3-domain"/>
    <property type="match status" value="1"/>
</dbReference>
<protein>
    <recommendedName>
        <fullName evidence="5">SH3 domain-containing protein</fullName>
    </recommendedName>
</protein>
<feature type="compositionally biased region" description="Basic and acidic residues" evidence="4">
    <location>
        <begin position="1"/>
        <end position="10"/>
    </location>
</feature>
<feature type="compositionally biased region" description="Polar residues" evidence="4">
    <location>
        <begin position="435"/>
        <end position="452"/>
    </location>
</feature>
<feature type="compositionally biased region" description="Basic and acidic residues" evidence="4">
    <location>
        <begin position="454"/>
        <end position="481"/>
    </location>
</feature>
<evidence type="ECO:0000256" key="4">
    <source>
        <dbReference type="SAM" id="MobiDB-lite"/>
    </source>
</evidence>
<keyword evidence="1 2" id="KW-0728">SH3 domain</keyword>
<feature type="region of interest" description="Disordered" evidence="4">
    <location>
        <begin position="390"/>
        <end position="485"/>
    </location>
</feature>
<name>A0ABR3ATH6_PHYBL</name>
<organism evidence="6 7">
    <name type="scientific">Phycomyces blakesleeanus</name>
    <dbReference type="NCBI Taxonomy" id="4837"/>
    <lineage>
        <taxon>Eukaryota</taxon>
        <taxon>Fungi</taxon>
        <taxon>Fungi incertae sedis</taxon>
        <taxon>Mucoromycota</taxon>
        <taxon>Mucoromycotina</taxon>
        <taxon>Mucoromycetes</taxon>
        <taxon>Mucorales</taxon>
        <taxon>Phycomycetaceae</taxon>
        <taxon>Phycomyces</taxon>
    </lineage>
</organism>
<feature type="region of interest" description="Disordered" evidence="4">
    <location>
        <begin position="1"/>
        <end position="92"/>
    </location>
</feature>
<feature type="compositionally biased region" description="Acidic residues" evidence="4">
    <location>
        <begin position="251"/>
        <end position="263"/>
    </location>
</feature>
<keyword evidence="7" id="KW-1185">Reference proteome</keyword>
<evidence type="ECO:0000313" key="7">
    <source>
        <dbReference type="Proteomes" id="UP001448207"/>
    </source>
</evidence>
<sequence length="940" mass="105283">MPSTTRDGRRLTGYNGDETTYGSVDSHSLYDDAMDDDNEPLHGHIHNNNNNNHTNTQKSKQKHSNHDDDDDDDDDEEDAYGIEDAEEDDHIDDHIDDVEDEEDVESILSIPDPNIDFDLVYTLHTFAATVEGQASVVKGDALTLLDDTNSYWWLIKVLKTAEIGYIPAEHIETPYERLARLNSHRNIELTRRDIQDAFPAPPSSKPTSTKKVTLSKGVKFQAQVIIGLSDDEDFEEEFEEWHETMVSSESSSEESSDDDDDDDYEYMEERQMYGIEDYQEGSLTLDHFPDDPSSLATIAPSLVSDRRMSEGSIIDIRPVESPQASVRAPLTFDDTIASEADTIRISLTPNIARGTTEETSPVDAGGDKPRRNTIDQLMSSIAADIDLDADTESSSIGKPRERKERNSLRKFFSRGKDKDKDKEKDKDKNKKNRQSSDSVLDNASLNSQSTGGYSERERPTSIAYSDRERPMSMDSTRRDSEDAQLQHQTVQTALTIYAGTIPSEMDSLILRATATTMASELVEQAVQDFVTHGEMPEQEGVEYFLTVKGIDGDVYTLLPSDKPLAIYHTLTAHLSTPMPSLKKARRISQLMSTTDSMPHMGRPKDGAADPEPVRFYLNAKLRREEKSTSINGGGGLVKIKVCLLSSETSQTNIFFKPDQNRLDKLVSVGPWMLVSEVTTLLLEKFYILNGVVSSQDMDEAVNSLRLQGEGPAVLYRLAMCQNGQEQLLSPEDSIQAVFGDRLPPLSTRRSSSSNPDRSSISSMSSTIYAPQQDEVFFLLRRAGSVAPAETKPARPPRPIRQDTPMPNRDDTPTTLVTPMPNRALTSSPVDSLLADLHPLQTQQSQIQQSQPQQPKPDQRAIRKDIDSMIFCDDFGMEDMMMMIRGAVRYEDETQKRSSRGTSAPLRTEILEVYKEHQERLEQLEEALDQLMAEAVEVYAC</sequence>
<evidence type="ECO:0000313" key="6">
    <source>
        <dbReference type="EMBL" id="KAL0081092.1"/>
    </source>
</evidence>
<accession>A0ABR3ATH6</accession>
<dbReference type="InterPro" id="IPR036028">
    <property type="entry name" value="SH3-like_dom_sf"/>
</dbReference>
<feature type="region of interest" description="Disordered" evidence="4">
    <location>
        <begin position="348"/>
        <end position="372"/>
    </location>
</feature>
<evidence type="ECO:0000256" key="3">
    <source>
        <dbReference type="SAM" id="Coils"/>
    </source>
</evidence>
<evidence type="ECO:0000256" key="2">
    <source>
        <dbReference type="PROSITE-ProRule" id="PRU00192"/>
    </source>
</evidence>
<feature type="compositionally biased region" description="Low complexity" evidence="4">
    <location>
        <begin position="46"/>
        <end position="56"/>
    </location>
</feature>
<feature type="compositionally biased region" description="Low complexity" evidence="4">
    <location>
        <begin position="746"/>
        <end position="765"/>
    </location>
</feature>
<dbReference type="PANTHER" id="PTHR47775:SF1">
    <property type="entry name" value="BUD SITE SELECTION PROTEIN 14"/>
    <property type="match status" value="1"/>
</dbReference>
<dbReference type="InterPro" id="IPR053039">
    <property type="entry name" value="Polarity_Bud-Selection_Reg"/>
</dbReference>
<dbReference type="InterPro" id="IPR001452">
    <property type="entry name" value="SH3_domain"/>
</dbReference>
<feature type="compositionally biased region" description="Basic and acidic residues" evidence="4">
    <location>
        <begin position="414"/>
        <end position="428"/>
    </location>
</feature>
<feature type="compositionally biased region" description="Low complexity" evidence="4">
    <location>
        <begin position="840"/>
        <end position="852"/>
    </location>
</feature>
<dbReference type="PROSITE" id="PS50002">
    <property type="entry name" value="SH3"/>
    <property type="match status" value="1"/>
</dbReference>
<dbReference type="Gene3D" id="2.30.30.40">
    <property type="entry name" value="SH3 Domains"/>
    <property type="match status" value="1"/>
</dbReference>
<feature type="compositionally biased region" description="Acidic residues" evidence="4">
    <location>
        <begin position="67"/>
        <end position="92"/>
    </location>
</feature>
<feature type="compositionally biased region" description="Polar residues" evidence="4">
    <location>
        <begin position="17"/>
        <end position="26"/>
    </location>
</feature>
<reference evidence="6 7" key="1">
    <citation type="submission" date="2024-04" db="EMBL/GenBank/DDBJ databases">
        <title>Symmetric and asymmetric DNA N6-adenine methylation regulates different biological responses in Mucorales.</title>
        <authorList>
            <consortium name="Lawrence Berkeley National Laboratory"/>
            <person name="Lax C."/>
            <person name="Mondo S.J."/>
            <person name="Osorio-Concepcion M."/>
            <person name="Muszewska A."/>
            <person name="Corrochano-Luque M."/>
            <person name="Gutierrez G."/>
            <person name="Riley R."/>
            <person name="Lipzen A."/>
            <person name="Guo J."/>
            <person name="Hundley H."/>
            <person name="Amirebrahimi M."/>
            <person name="Ng V."/>
            <person name="Lorenzo-Gutierrez D."/>
            <person name="Binder U."/>
            <person name="Yang J."/>
            <person name="Song Y."/>
            <person name="Canovas D."/>
            <person name="Navarro E."/>
            <person name="Freitag M."/>
            <person name="Gabaldon T."/>
            <person name="Grigoriev I.V."/>
            <person name="Corrochano L.M."/>
            <person name="Nicolas F.E."/>
            <person name="Garre V."/>
        </authorList>
    </citation>
    <scope>NUCLEOTIDE SEQUENCE [LARGE SCALE GENOMIC DNA]</scope>
    <source>
        <strain evidence="6 7">L51</strain>
    </source>
</reference>
<keyword evidence="3" id="KW-0175">Coiled coil</keyword>
<dbReference type="Proteomes" id="UP001448207">
    <property type="component" value="Unassembled WGS sequence"/>
</dbReference>
<dbReference type="EMBL" id="JBCLYO010000018">
    <property type="protein sequence ID" value="KAL0081092.1"/>
    <property type="molecule type" value="Genomic_DNA"/>
</dbReference>
<feature type="region of interest" description="Disordered" evidence="4">
    <location>
        <begin position="786"/>
        <end position="826"/>
    </location>
</feature>
<feature type="region of interest" description="Disordered" evidence="4">
    <location>
        <begin position="840"/>
        <end position="859"/>
    </location>
</feature>
<feature type="coiled-coil region" evidence="3">
    <location>
        <begin position="906"/>
        <end position="940"/>
    </location>
</feature>
<feature type="domain" description="SH3" evidence="5">
    <location>
        <begin position="115"/>
        <end position="176"/>
    </location>
</feature>